<keyword evidence="17" id="KW-1185">Reference proteome</keyword>
<comment type="subcellular location">
    <subcellularLocation>
        <location evidence="12">Cytoplasm</location>
    </subcellularLocation>
</comment>
<dbReference type="EMBL" id="CP051774">
    <property type="protein sequence ID" value="QJE94640.1"/>
    <property type="molecule type" value="Genomic_DNA"/>
</dbReference>
<dbReference type="Proteomes" id="UP000501812">
    <property type="component" value="Chromosome"/>
</dbReference>
<dbReference type="HAMAP" id="MF_00418">
    <property type="entry name" value="DapA"/>
    <property type="match status" value="1"/>
</dbReference>
<comment type="subunit">
    <text evidence="12">Homotetramer; dimer of dimers.</text>
</comment>
<dbReference type="InterPro" id="IPR020624">
    <property type="entry name" value="Schiff_base-form_aldolases_CS"/>
</dbReference>
<dbReference type="Pfam" id="PF00701">
    <property type="entry name" value="DHDPS"/>
    <property type="match status" value="1"/>
</dbReference>
<proteinExistence type="inferred from homology"/>
<dbReference type="PROSITE" id="PS00665">
    <property type="entry name" value="DHDPS_1"/>
    <property type="match status" value="1"/>
</dbReference>
<keyword evidence="5 12" id="KW-0963">Cytoplasm</keyword>
<dbReference type="KEGG" id="luo:HHL09_02190"/>
<keyword evidence="9 12" id="KW-0456">Lyase</keyword>
<dbReference type="InterPro" id="IPR005263">
    <property type="entry name" value="DapA"/>
</dbReference>
<dbReference type="UniPathway" id="UPA00034">
    <property type="reaction ID" value="UER00017"/>
</dbReference>
<comment type="caution">
    <text evidence="12">Was originally thought to be a dihydrodipicolinate synthase (DHDPS), catalyzing the condensation of (S)-aspartate-beta-semialdehyde [(S)-ASA] and pyruvate to dihydrodipicolinate (DHDP). However, it was shown in E.coli that the product of the enzymatic reaction is not dihydrodipicolinate but in fact (4S)-4-hydroxy-2,3,4,5-tetrahydro-(2S)-dipicolinic acid (HTPA), and that the consecutive dehydration reaction leading to DHDP is not spontaneous but catalyzed by DapB.</text>
</comment>
<sequence length="294" mass="31260">MTFRGTYTALITPFRDDRIDTAAFKALIDRQVAAGITGIVPVGTTGESPTLDMDEHIEVIRLAAEYAAGRCQVVAGTGANSTKEAIELTQAAEKVGATGTLQVCPYYNKPSQEGVYRHFRTVAENTGLPVMLYSVPGRSGIEIGVETTARLAADCKNIVSIKEAGGSVERVNQLFQAVPADFSILSGDDPLTLPFMSCGAVGLVSVTSNLVPEVLVKLVQLCLDGDFTGALAQQKQFYPLFRGLMSLDVNPVPIKTAVALQGHCTEELRLPLAPMTDAAKAQLAALLREFGLLS</sequence>
<reference evidence="16 17" key="1">
    <citation type="submission" date="2020-04" db="EMBL/GenBank/DDBJ databases">
        <title>Luteolibacter sp. G-1-1-1 isolated from soil.</title>
        <authorList>
            <person name="Dahal R.H."/>
        </authorList>
    </citation>
    <scope>NUCLEOTIDE SEQUENCE [LARGE SCALE GENOMIC DNA]</scope>
    <source>
        <strain evidence="16 17">G-1-1-1</strain>
    </source>
</reference>
<dbReference type="SMART" id="SM01130">
    <property type="entry name" value="DHDPS"/>
    <property type="match status" value="1"/>
</dbReference>
<dbReference type="InterPro" id="IPR020625">
    <property type="entry name" value="Schiff_base-form_aldolases_AS"/>
</dbReference>
<feature type="active site" description="Schiff-base intermediate with substrate" evidence="12 14">
    <location>
        <position position="162"/>
    </location>
</feature>
<evidence type="ECO:0000256" key="1">
    <source>
        <dbReference type="ARBA" id="ARBA00003294"/>
    </source>
</evidence>
<evidence type="ECO:0000313" key="16">
    <source>
        <dbReference type="EMBL" id="QJE94640.1"/>
    </source>
</evidence>
<evidence type="ECO:0000256" key="6">
    <source>
        <dbReference type="ARBA" id="ARBA00022605"/>
    </source>
</evidence>
<keyword evidence="8 12" id="KW-0457">Lysine biosynthesis</keyword>
<dbReference type="PANTHER" id="PTHR12128:SF66">
    <property type="entry name" value="4-HYDROXY-2-OXOGLUTARATE ALDOLASE, MITOCHONDRIAL"/>
    <property type="match status" value="1"/>
</dbReference>
<evidence type="ECO:0000256" key="9">
    <source>
        <dbReference type="ARBA" id="ARBA00023239"/>
    </source>
</evidence>
<accession>A0A858RE98</accession>
<dbReference type="GO" id="GO:0008840">
    <property type="term" value="F:4-hydroxy-tetrahydrodipicolinate synthase activity"/>
    <property type="evidence" value="ECO:0007669"/>
    <property type="project" value="UniProtKB-UniRule"/>
</dbReference>
<keyword evidence="7 12" id="KW-0220">Diaminopimelate biosynthesis</keyword>
<dbReference type="AlphaFoldDB" id="A0A858RE98"/>
<dbReference type="CDD" id="cd00950">
    <property type="entry name" value="DHDPS"/>
    <property type="match status" value="1"/>
</dbReference>
<dbReference type="PRINTS" id="PR00146">
    <property type="entry name" value="DHPICSNTHASE"/>
</dbReference>
<feature type="site" description="Part of a proton relay during catalysis" evidence="12">
    <location>
        <position position="44"/>
    </location>
</feature>
<dbReference type="RefSeq" id="WP_169452861.1">
    <property type="nucleotide sequence ID" value="NZ_CP051774.1"/>
</dbReference>
<evidence type="ECO:0000256" key="14">
    <source>
        <dbReference type="PIRSR" id="PIRSR001365-1"/>
    </source>
</evidence>
<name>A0A858RE98_9BACT</name>
<evidence type="ECO:0000256" key="4">
    <source>
        <dbReference type="ARBA" id="ARBA00012086"/>
    </source>
</evidence>
<feature type="binding site" evidence="12 15">
    <location>
        <position position="204"/>
    </location>
    <ligand>
        <name>pyruvate</name>
        <dbReference type="ChEBI" id="CHEBI:15361"/>
    </ligand>
</feature>
<evidence type="ECO:0000256" key="7">
    <source>
        <dbReference type="ARBA" id="ARBA00022915"/>
    </source>
</evidence>
<evidence type="ECO:0000256" key="3">
    <source>
        <dbReference type="ARBA" id="ARBA00007592"/>
    </source>
</evidence>
<dbReference type="PANTHER" id="PTHR12128">
    <property type="entry name" value="DIHYDRODIPICOLINATE SYNTHASE"/>
    <property type="match status" value="1"/>
</dbReference>
<feature type="binding site" evidence="12 15">
    <location>
        <position position="45"/>
    </location>
    <ligand>
        <name>pyruvate</name>
        <dbReference type="ChEBI" id="CHEBI:15361"/>
    </ligand>
</feature>
<gene>
    <name evidence="12" type="primary">dapA</name>
    <name evidence="16" type="ORF">HHL09_02190</name>
</gene>
<comment type="function">
    <text evidence="1 12">Catalyzes the condensation of (S)-aspartate-beta-semialdehyde [(S)-ASA] and pyruvate to 4-hydroxy-tetrahydrodipicolinate (HTPA).</text>
</comment>
<dbReference type="GO" id="GO:0009089">
    <property type="term" value="P:lysine biosynthetic process via diaminopimelate"/>
    <property type="evidence" value="ECO:0007669"/>
    <property type="project" value="UniProtKB-UniRule"/>
</dbReference>
<dbReference type="NCBIfam" id="TIGR00674">
    <property type="entry name" value="dapA"/>
    <property type="match status" value="1"/>
</dbReference>
<keyword evidence="10 12" id="KW-0704">Schiff base</keyword>
<dbReference type="GO" id="GO:0019877">
    <property type="term" value="P:diaminopimelate biosynthetic process"/>
    <property type="evidence" value="ECO:0007669"/>
    <property type="project" value="UniProtKB-UniRule"/>
</dbReference>
<dbReference type="InterPro" id="IPR013785">
    <property type="entry name" value="Aldolase_TIM"/>
</dbReference>
<evidence type="ECO:0000256" key="2">
    <source>
        <dbReference type="ARBA" id="ARBA00005120"/>
    </source>
</evidence>
<feature type="active site" description="Proton donor/acceptor" evidence="12 14">
    <location>
        <position position="133"/>
    </location>
</feature>
<dbReference type="SUPFAM" id="SSF51569">
    <property type="entry name" value="Aldolase"/>
    <property type="match status" value="1"/>
</dbReference>
<dbReference type="InterPro" id="IPR002220">
    <property type="entry name" value="DapA-like"/>
</dbReference>
<dbReference type="Gene3D" id="3.20.20.70">
    <property type="entry name" value="Aldolase class I"/>
    <property type="match status" value="1"/>
</dbReference>
<protein>
    <recommendedName>
        <fullName evidence="4 12">4-hydroxy-tetrahydrodipicolinate synthase</fullName>
        <shortName evidence="12">HTPA synthase</shortName>
        <ecNumber evidence="4 12">4.3.3.7</ecNumber>
    </recommendedName>
</protein>
<comment type="catalytic activity">
    <reaction evidence="11 12">
        <text>L-aspartate 4-semialdehyde + pyruvate = (2S,4S)-4-hydroxy-2,3,4,5-tetrahydrodipicolinate + H2O + H(+)</text>
        <dbReference type="Rhea" id="RHEA:34171"/>
        <dbReference type="ChEBI" id="CHEBI:15361"/>
        <dbReference type="ChEBI" id="CHEBI:15377"/>
        <dbReference type="ChEBI" id="CHEBI:15378"/>
        <dbReference type="ChEBI" id="CHEBI:67139"/>
        <dbReference type="ChEBI" id="CHEBI:537519"/>
        <dbReference type="EC" id="4.3.3.7"/>
    </reaction>
</comment>
<dbReference type="PROSITE" id="PS00666">
    <property type="entry name" value="DHDPS_2"/>
    <property type="match status" value="1"/>
</dbReference>
<keyword evidence="6 12" id="KW-0028">Amino-acid biosynthesis</keyword>
<dbReference type="PIRSF" id="PIRSF001365">
    <property type="entry name" value="DHDPS"/>
    <property type="match status" value="1"/>
</dbReference>
<evidence type="ECO:0000256" key="11">
    <source>
        <dbReference type="ARBA" id="ARBA00047836"/>
    </source>
</evidence>
<evidence type="ECO:0000256" key="10">
    <source>
        <dbReference type="ARBA" id="ARBA00023270"/>
    </source>
</evidence>
<feature type="site" description="Part of a proton relay during catalysis" evidence="12">
    <location>
        <position position="107"/>
    </location>
</feature>
<evidence type="ECO:0000256" key="8">
    <source>
        <dbReference type="ARBA" id="ARBA00023154"/>
    </source>
</evidence>
<evidence type="ECO:0000256" key="12">
    <source>
        <dbReference type="HAMAP-Rule" id="MF_00418"/>
    </source>
</evidence>
<evidence type="ECO:0000256" key="5">
    <source>
        <dbReference type="ARBA" id="ARBA00022490"/>
    </source>
</evidence>
<evidence type="ECO:0000313" key="17">
    <source>
        <dbReference type="Proteomes" id="UP000501812"/>
    </source>
</evidence>
<comment type="similarity">
    <text evidence="3 12 13">Belongs to the DapA family.</text>
</comment>
<dbReference type="GO" id="GO:0005829">
    <property type="term" value="C:cytosol"/>
    <property type="evidence" value="ECO:0007669"/>
    <property type="project" value="TreeGrafter"/>
</dbReference>
<evidence type="ECO:0000256" key="13">
    <source>
        <dbReference type="PIRNR" id="PIRNR001365"/>
    </source>
</evidence>
<dbReference type="EC" id="4.3.3.7" evidence="4 12"/>
<evidence type="ECO:0000256" key="15">
    <source>
        <dbReference type="PIRSR" id="PIRSR001365-2"/>
    </source>
</evidence>
<comment type="pathway">
    <text evidence="2 12">Amino-acid biosynthesis; L-lysine biosynthesis via DAP pathway; (S)-tetrahydrodipicolinate from L-aspartate: step 3/4.</text>
</comment>
<organism evidence="16 17">
    <name type="scientific">Luteolibacter luteus</name>
    <dbReference type="NCBI Taxonomy" id="2728835"/>
    <lineage>
        <taxon>Bacteria</taxon>
        <taxon>Pseudomonadati</taxon>
        <taxon>Verrucomicrobiota</taxon>
        <taxon>Verrucomicrobiia</taxon>
        <taxon>Verrucomicrobiales</taxon>
        <taxon>Verrucomicrobiaceae</taxon>
        <taxon>Luteolibacter</taxon>
    </lineage>
</organism>